<gene>
    <name evidence="1" type="ORF">H9717_13555</name>
</gene>
<feature type="non-terminal residue" evidence="1">
    <location>
        <position position="1"/>
    </location>
</feature>
<sequence length="103" mass="11364">AGAAALAAFQADNNCYTIENTTGNTVVDPKGILYMTANSASGSKYYELIGTQQDYVANRSQNWLPSYSIITMTDSRFQIDTYQILNDGTTEKIDDTFTIIKTK</sequence>
<accession>A0A9D2L264</accession>
<dbReference type="AlphaFoldDB" id="A0A9D2L264"/>
<evidence type="ECO:0000313" key="1">
    <source>
        <dbReference type="EMBL" id="HJA94111.1"/>
    </source>
</evidence>
<reference evidence="1" key="2">
    <citation type="submission" date="2021-04" db="EMBL/GenBank/DDBJ databases">
        <authorList>
            <person name="Gilroy R."/>
        </authorList>
    </citation>
    <scope>NUCLEOTIDE SEQUENCE</scope>
    <source>
        <strain evidence="1">CHK179-7159</strain>
    </source>
</reference>
<name>A0A9D2L264_9FIRM</name>
<evidence type="ECO:0000313" key="2">
    <source>
        <dbReference type="Proteomes" id="UP000886858"/>
    </source>
</evidence>
<proteinExistence type="predicted"/>
<organism evidence="1 2">
    <name type="scientific">Candidatus Eisenbergiella merdipullorum</name>
    <dbReference type="NCBI Taxonomy" id="2838553"/>
    <lineage>
        <taxon>Bacteria</taxon>
        <taxon>Bacillati</taxon>
        <taxon>Bacillota</taxon>
        <taxon>Clostridia</taxon>
        <taxon>Lachnospirales</taxon>
        <taxon>Lachnospiraceae</taxon>
        <taxon>Eisenbergiella</taxon>
    </lineage>
</organism>
<protein>
    <submittedName>
        <fullName evidence="1">Serine/threonine protein phosphatase</fullName>
    </submittedName>
</protein>
<reference evidence="1" key="1">
    <citation type="journal article" date="2021" name="PeerJ">
        <title>Extensive microbial diversity within the chicken gut microbiome revealed by metagenomics and culture.</title>
        <authorList>
            <person name="Gilroy R."/>
            <person name="Ravi A."/>
            <person name="Getino M."/>
            <person name="Pursley I."/>
            <person name="Horton D.L."/>
            <person name="Alikhan N.F."/>
            <person name="Baker D."/>
            <person name="Gharbi K."/>
            <person name="Hall N."/>
            <person name="Watson M."/>
            <person name="Adriaenssens E.M."/>
            <person name="Foster-Nyarko E."/>
            <person name="Jarju S."/>
            <person name="Secka A."/>
            <person name="Antonio M."/>
            <person name="Oren A."/>
            <person name="Chaudhuri R.R."/>
            <person name="La Ragione R."/>
            <person name="Hildebrand F."/>
            <person name="Pallen M.J."/>
        </authorList>
    </citation>
    <scope>NUCLEOTIDE SEQUENCE</scope>
    <source>
        <strain evidence="1">CHK179-7159</strain>
    </source>
</reference>
<dbReference type="Proteomes" id="UP000886858">
    <property type="component" value="Unassembled WGS sequence"/>
</dbReference>
<dbReference type="EMBL" id="DWYY01000152">
    <property type="protein sequence ID" value="HJA94111.1"/>
    <property type="molecule type" value="Genomic_DNA"/>
</dbReference>
<comment type="caution">
    <text evidence="1">The sequence shown here is derived from an EMBL/GenBank/DDBJ whole genome shotgun (WGS) entry which is preliminary data.</text>
</comment>